<dbReference type="AlphaFoldDB" id="G8BQT7"/>
<feature type="compositionally biased region" description="Low complexity" evidence="1">
    <location>
        <begin position="254"/>
        <end position="265"/>
    </location>
</feature>
<dbReference type="SUPFAM" id="SSF47459">
    <property type="entry name" value="HLH, helix-loop-helix DNA-binding domain"/>
    <property type="match status" value="1"/>
</dbReference>
<dbReference type="RefSeq" id="XP_003685033.1">
    <property type="nucleotide sequence ID" value="XM_003684985.1"/>
</dbReference>
<proteinExistence type="predicted"/>
<name>G8BQT7_TETPH</name>
<dbReference type="STRING" id="1071381.G8BQT7"/>
<dbReference type="OMA" id="VRPDMVF"/>
<dbReference type="PROSITE" id="PS50888">
    <property type="entry name" value="BHLH"/>
    <property type="match status" value="1"/>
</dbReference>
<dbReference type="InterPro" id="IPR036638">
    <property type="entry name" value="HLH_DNA-bd_sf"/>
</dbReference>
<protein>
    <recommendedName>
        <fullName evidence="2">BHLH domain-containing protein</fullName>
    </recommendedName>
</protein>
<evidence type="ECO:0000313" key="4">
    <source>
        <dbReference type="Proteomes" id="UP000005666"/>
    </source>
</evidence>
<feature type="compositionally biased region" description="Basic and acidic residues" evidence="1">
    <location>
        <begin position="478"/>
        <end position="496"/>
    </location>
</feature>
<feature type="region of interest" description="Disordered" evidence="1">
    <location>
        <begin position="454"/>
        <end position="496"/>
    </location>
</feature>
<dbReference type="HOGENOM" id="CLU_464769_0_0_1"/>
<dbReference type="EMBL" id="HE612858">
    <property type="protein sequence ID" value="CCE62599.1"/>
    <property type="molecule type" value="Genomic_DNA"/>
</dbReference>
<dbReference type="Proteomes" id="UP000005666">
    <property type="component" value="Chromosome 3"/>
</dbReference>
<dbReference type="OrthoDB" id="5344169at2759"/>
<dbReference type="KEGG" id="tpf:TPHA_0C04480"/>
<reference evidence="3 4" key="1">
    <citation type="journal article" date="2011" name="Proc. Natl. Acad. Sci. U.S.A.">
        <title>Evolutionary erosion of yeast sex chromosomes by mating-type switching accidents.</title>
        <authorList>
            <person name="Gordon J.L."/>
            <person name="Armisen D."/>
            <person name="Proux-Wera E."/>
            <person name="Oheigeartaigh S.S."/>
            <person name="Byrne K.P."/>
            <person name="Wolfe K.H."/>
        </authorList>
    </citation>
    <scope>NUCLEOTIDE SEQUENCE [LARGE SCALE GENOMIC DNA]</scope>
    <source>
        <strain evidence="4">ATCC 24235 / CBS 4417 / NBRC 1672 / NRRL Y-8282 / UCD 70-5</strain>
    </source>
</reference>
<gene>
    <name evidence="3" type="primary">TPHA0C04480</name>
    <name evidence="3" type="ordered locus">TPHA_0C04480</name>
</gene>
<dbReference type="Gene3D" id="4.10.280.10">
    <property type="entry name" value="Helix-loop-helix DNA-binding domain"/>
    <property type="match status" value="1"/>
</dbReference>
<dbReference type="Pfam" id="PF00010">
    <property type="entry name" value="HLH"/>
    <property type="match status" value="1"/>
</dbReference>
<keyword evidence="4" id="KW-1185">Reference proteome</keyword>
<evidence type="ECO:0000259" key="2">
    <source>
        <dbReference type="PROSITE" id="PS50888"/>
    </source>
</evidence>
<organism evidence="3 4">
    <name type="scientific">Tetrapisispora phaffii (strain ATCC 24235 / CBS 4417 / NBRC 1672 / NRRL Y-8282 / UCD 70-5)</name>
    <name type="common">Yeast</name>
    <name type="synonym">Fabospora phaffii</name>
    <dbReference type="NCBI Taxonomy" id="1071381"/>
    <lineage>
        <taxon>Eukaryota</taxon>
        <taxon>Fungi</taxon>
        <taxon>Dikarya</taxon>
        <taxon>Ascomycota</taxon>
        <taxon>Saccharomycotina</taxon>
        <taxon>Saccharomycetes</taxon>
        <taxon>Saccharomycetales</taxon>
        <taxon>Saccharomycetaceae</taxon>
        <taxon>Tetrapisispora</taxon>
    </lineage>
</organism>
<sequence>MMVEDEDKDMNFGVEQASQSILDQVDAYLQDNIMTSNIGIKGNPHSGVGAAGNDDSGVHTNVALQQAWGSIHLDDESFNNMMDYNILDKGIGSGGADVGHWSGEGEPNVPLQLPNPPVPQDFIFSPMLDPNNAANDGKKKMSANSNASPFMVPFEPSSGVVFANDNTGMINTPYLRGNKETKKNGSVSGSNSGGMQMVGGFSPLTSPAITPITTSKKVVKNSPRMSLMNSNNGLPRNASHADTKRDKRTVKNGNSSTSTPNSVTNSHEVWDELMFRLPVSSMSVSLSAGEQNKENDENVYETNTHGYPKVVLPSHSTTSFDKEDDHILDRNLLYDNDDAYHEDNDCNNNENNEDIDNIKPRKNKTKQAHKNDIDIDTSSIGGGDTAKYVKTLRATESPVIKPKVMSQSSWKKRQLSQSQMNNIVKDIKPYQYEASSLTASNELIGTINNMEDAAASSMTDNSENSSSGNKMGGLKKVRTNDDETAKRNIHKAAEQERRNRLNLALNRLKLLIPEDLKQSVEVPSKATTVELACQYIEQLKSQLQQK</sequence>
<dbReference type="SMART" id="SM00353">
    <property type="entry name" value="HLH"/>
    <property type="match status" value="1"/>
</dbReference>
<feature type="region of interest" description="Disordered" evidence="1">
    <location>
        <begin position="226"/>
        <end position="265"/>
    </location>
</feature>
<evidence type="ECO:0000256" key="1">
    <source>
        <dbReference type="SAM" id="MobiDB-lite"/>
    </source>
</evidence>
<dbReference type="GeneID" id="11533453"/>
<dbReference type="InterPro" id="IPR011598">
    <property type="entry name" value="bHLH_dom"/>
</dbReference>
<dbReference type="eggNOG" id="ENOG502S1Z7">
    <property type="taxonomic scope" value="Eukaryota"/>
</dbReference>
<feature type="domain" description="BHLH" evidence="2">
    <location>
        <begin position="485"/>
        <end position="539"/>
    </location>
</feature>
<evidence type="ECO:0000313" key="3">
    <source>
        <dbReference type="EMBL" id="CCE62599.1"/>
    </source>
</evidence>
<dbReference type="GO" id="GO:0046983">
    <property type="term" value="F:protein dimerization activity"/>
    <property type="evidence" value="ECO:0007669"/>
    <property type="project" value="InterPro"/>
</dbReference>
<accession>G8BQT7</accession>
<feature type="compositionally biased region" description="Low complexity" evidence="1">
    <location>
        <begin position="456"/>
        <end position="467"/>
    </location>
</feature>
<feature type="region of interest" description="Disordered" evidence="1">
    <location>
        <begin position="344"/>
        <end position="369"/>
    </location>
</feature>